<dbReference type="SUPFAM" id="SSF55315">
    <property type="entry name" value="L30e-like"/>
    <property type="match status" value="1"/>
</dbReference>
<dbReference type="EC" id="2.1.1.185" evidence="6"/>
<organism evidence="6 7">
    <name type="scientific">Frankia torreyi</name>
    <dbReference type="NCBI Taxonomy" id="1856"/>
    <lineage>
        <taxon>Bacteria</taxon>
        <taxon>Bacillati</taxon>
        <taxon>Actinomycetota</taxon>
        <taxon>Actinomycetes</taxon>
        <taxon>Frankiales</taxon>
        <taxon>Frankiaceae</taxon>
        <taxon>Frankia</taxon>
    </lineage>
</organism>
<dbReference type="InterPro" id="IPR029026">
    <property type="entry name" value="tRNA_m1G_MTases_N"/>
</dbReference>
<dbReference type="PANTHER" id="PTHR46429">
    <property type="entry name" value="23S RRNA (GUANOSINE-2'-O-)-METHYLTRANSFERASE RLMB"/>
    <property type="match status" value="1"/>
</dbReference>
<dbReference type="EMBL" id="JYFN01000006">
    <property type="protein sequence ID" value="KJE24381.1"/>
    <property type="molecule type" value="Genomic_DNA"/>
</dbReference>
<dbReference type="GO" id="GO:0005829">
    <property type="term" value="C:cytosol"/>
    <property type="evidence" value="ECO:0007669"/>
    <property type="project" value="TreeGrafter"/>
</dbReference>
<name>A0A0D8BJS5_9ACTN</name>
<dbReference type="NCBIfam" id="TIGR00186">
    <property type="entry name" value="rRNA_methyl_3"/>
    <property type="match status" value="1"/>
</dbReference>
<reference evidence="6 7" key="2">
    <citation type="journal article" date="2016" name="Genome Announc.">
        <title>Permanent Draft Genome Sequences for Two Variants of Frankia sp. Strain CpI1, the First Frankia Strain Isolated from Root Nodules of Comptonia peregrina.</title>
        <authorList>
            <person name="Oshone R."/>
            <person name="Hurst S.G.IV."/>
            <person name="Abebe-Akele F."/>
            <person name="Simpson S."/>
            <person name="Morris K."/>
            <person name="Thomas W.K."/>
            <person name="Tisa L.S."/>
        </authorList>
    </citation>
    <scope>NUCLEOTIDE SEQUENCE [LARGE SCALE GENOMIC DNA]</scope>
    <source>
        <strain evidence="7">CpI1-S</strain>
    </source>
</reference>
<keyword evidence="3 6" id="KW-0808">Transferase</keyword>
<evidence type="ECO:0000313" key="7">
    <source>
        <dbReference type="Proteomes" id="UP000032545"/>
    </source>
</evidence>
<feature type="region of interest" description="Disordered" evidence="4">
    <location>
        <begin position="1"/>
        <end position="105"/>
    </location>
</feature>
<dbReference type="OrthoDB" id="9785673at2"/>
<dbReference type="Gene3D" id="3.40.1280.10">
    <property type="match status" value="1"/>
</dbReference>
<evidence type="ECO:0000259" key="5">
    <source>
        <dbReference type="SMART" id="SM00967"/>
    </source>
</evidence>
<dbReference type="SMART" id="SM00967">
    <property type="entry name" value="SpoU_sub_bind"/>
    <property type="match status" value="1"/>
</dbReference>
<evidence type="ECO:0000256" key="1">
    <source>
        <dbReference type="ARBA" id="ARBA00007228"/>
    </source>
</evidence>
<accession>A0A0D8BJS5</accession>
<proteinExistence type="inferred from homology"/>
<evidence type="ECO:0000256" key="3">
    <source>
        <dbReference type="ARBA" id="ARBA00022679"/>
    </source>
</evidence>
<feature type="domain" description="RNA 2-O ribose methyltransferase substrate binding" evidence="5">
    <location>
        <begin position="110"/>
        <end position="186"/>
    </location>
</feature>
<dbReference type="SUPFAM" id="SSF75217">
    <property type="entry name" value="alpha/beta knot"/>
    <property type="match status" value="1"/>
</dbReference>
<dbReference type="InterPro" id="IPR001537">
    <property type="entry name" value="SpoU_MeTrfase"/>
</dbReference>
<keyword evidence="2 6" id="KW-0489">Methyltransferase</keyword>
<protein>
    <submittedName>
        <fullName evidence="6">rRNA methylase, putative, group 3</fullName>
        <ecNumber evidence="6">2.1.1.185</ecNumber>
    </submittedName>
</protein>
<dbReference type="PATRIC" id="fig|1502723.3.peg.4885"/>
<gene>
    <name evidence="6" type="ORF">FF36_01108</name>
</gene>
<dbReference type="GO" id="GO:0032259">
    <property type="term" value="P:methylation"/>
    <property type="evidence" value="ECO:0007669"/>
    <property type="project" value="UniProtKB-KW"/>
</dbReference>
<dbReference type="Proteomes" id="UP000032545">
    <property type="component" value="Unassembled WGS sequence"/>
</dbReference>
<dbReference type="AlphaFoldDB" id="A0A0D8BJS5"/>
<dbReference type="FunFam" id="3.40.1280.10:FF:000015">
    <property type="entry name" value="Putative tRNA/rRNA methyltransferase"/>
    <property type="match status" value="1"/>
</dbReference>
<dbReference type="PANTHER" id="PTHR46429:SF1">
    <property type="entry name" value="23S RRNA (GUANOSINE-2'-O-)-METHYLTRANSFERASE RLMB"/>
    <property type="match status" value="1"/>
</dbReference>
<feature type="compositionally biased region" description="Gly residues" evidence="4">
    <location>
        <begin position="1"/>
        <end position="22"/>
    </location>
</feature>
<dbReference type="GO" id="GO:0008173">
    <property type="term" value="F:RNA methyltransferase activity"/>
    <property type="evidence" value="ECO:0007669"/>
    <property type="project" value="InterPro"/>
</dbReference>
<dbReference type="InterPro" id="IPR029064">
    <property type="entry name" value="Ribosomal_eL30-like_sf"/>
</dbReference>
<dbReference type="FunFam" id="3.30.1330.30:FF:000024">
    <property type="entry name" value="Putative tRNA/rRNA methyltransferase"/>
    <property type="match status" value="1"/>
</dbReference>
<dbReference type="Pfam" id="PF00588">
    <property type="entry name" value="SpoU_methylase"/>
    <property type="match status" value="1"/>
</dbReference>
<keyword evidence="7" id="KW-1185">Reference proteome</keyword>
<dbReference type="InterPro" id="IPR004441">
    <property type="entry name" value="rRNA_MeTrfase_TrmH"/>
</dbReference>
<dbReference type="RefSeq" id="WP_044883877.1">
    <property type="nucleotide sequence ID" value="NZ_JYFN01000006.1"/>
</dbReference>
<dbReference type="Gene3D" id="3.30.1330.30">
    <property type="match status" value="1"/>
</dbReference>
<evidence type="ECO:0000313" key="6">
    <source>
        <dbReference type="EMBL" id="KJE24381.1"/>
    </source>
</evidence>
<dbReference type="InterPro" id="IPR029028">
    <property type="entry name" value="Alpha/beta_knot_MTases"/>
</dbReference>
<dbReference type="GO" id="GO:0006396">
    <property type="term" value="P:RNA processing"/>
    <property type="evidence" value="ECO:0007669"/>
    <property type="project" value="InterPro"/>
</dbReference>
<feature type="compositionally biased region" description="Low complexity" evidence="4">
    <location>
        <begin position="57"/>
        <end position="94"/>
    </location>
</feature>
<evidence type="ECO:0000256" key="2">
    <source>
        <dbReference type="ARBA" id="ARBA00022603"/>
    </source>
</evidence>
<sequence length="352" mass="35293">MAGAARRGGGGIARGGQGGRAGKAGSHRKGAGAGSGGQGRKALEGRGATPPAHLRPGHPAQRRAAAATRAAQGGERGRATAGRPGAADAAQTGQAGQGGPRARRAEADELVVGRNAVVEALRAGVPASSLYVAGGLDFDERLADARRLAARAGIAVVDVARPDLDRMCGTAPHQGLALAVPPFRYTHPDDLLARARAAAPGLVVALDGVTDPRNLGAVVRSAAAFGAHGVLVPERRAAGMTAAAWKTSAGAAARLPVARATNLARTLVSYAEAGLFVVGLAADADTTIDELEMATDPIVLVIGSEGRGLSRLVEQRCDVTIRIPMAGAVESLNAGVAAGIALAEIARRRRGA</sequence>
<comment type="similarity">
    <text evidence="1">Belongs to the class IV-like SAM-binding methyltransferase superfamily. RNA methyltransferase TrmH family.</text>
</comment>
<dbReference type="GO" id="GO:0003723">
    <property type="term" value="F:RNA binding"/>
    <property type="evidence" value="ECO:0007669"/>
    <property type="project" value="InterPro"/>
</dbReference>
<dbReference type="Pfam" id="PF08032">
    <property type="entry name" value="SpoU_sub_bind"/>
    <property type="match status" value="1"/>
</dbReference>
<reference evidence="7" key="1">
    <citation type="submission" date="2015-02" db="EMBL/GenBank/DDBJ databases">
        <title>Draft Genome of Frankia sp. CpI1-S.</title>
        <authorList>
            <person name="Oshone R.T."/>
            <person name="Ngom M."/>
            <person name="Ghodhbane-Gtari F."/>
            <person name="Gtari M."/>
            <person name="Morris K."/>
            <person name="Thomas K."/>
            <person name="Sen A."/>
            <person name="Tisa L.S."/>
        </authorList>
    </citation>
    <scope>NUCLEOTIDE SEQUENCE [LARGE SCALE GENOMIC DNA]</scope>
    <source>
        <strain evidence="7">CpI1-S</strain>
    </source>
</reference>
<dbReference type="CDD" id="cd18103">
    <property type="entry name" value="SpoU-like_RlmB"/>
    <property type="match status" value="1"/>
</dbReference>
<evidence type="ECO:0000256" key="4">
    <source>
        <dbReference type="SAM" id="MobiDB-lite"/>
    </source>
</evidence>
<comment type="caution">
    <text evidence="6">The sequence shown here is derived from an EMBL/GenBank/DDBJ whole genome shotgun (WGS) entry which is preliminary data.</text>
</comment>
<dbReference type="InterPro" id="IPR013123">
    <property type="entry name" value="SpoU_subst-bd"/>
</dbReference>